<protein>
    <submittedName>
        <fullName evidence="1">Uncharacterized protein</fullName>
    </submittedName>
</protein>
<comment type="caution">
    <text evidence="1">The sequence shown here is derived from an EMBL/GenBank/DDBJ whole genome shotgun (WGS) entry which is preliminary data.</text>
</comment>
<reference evidence="1 2" key="1">
    <citation type="submission" date="2018-05" db="EMBL/GenBank/DDBJ databases">
        <authorList>
            <person name="Lanie J.A."/>
            <person name="Ng W.-L."/>
            <person name="Kazmierczak K.M."/>
            <person name="Andrzejewski T.M."/>
            <person name="Davidsen T.M."/>
            <person name="Wayne K.J."/>
            <person name="Tettelin H."/>
            <person name="Glass J.I."/>
            <person name="Rusch D."/>
            <person name="Podicherti R."/>
            <person name="Tsui H.-C.T."/>
            <person name="Winkler M.E."/>
        </authorList>
    </citation>
    <scope>NUCLEOTIDE SEQUENCE [LARGE SCALE GENOMIC DNA]</scope>
    <source>
        <strain evidence="1 2">BUT-10</strain>
    </source>
</reference>
<dbReference type="EMBL" id="QFYS01000003">
    <property type="protein sequence ID" value="RAK66552.1"/>
    <property type="molecule type" value="Genomic_DNA"/>
</dbReference>
<evidence type="ECO:0000313" key="2">
    <source>
        <dbReference type="Proteomes" id="UP000249524"/>
    </source>
</evidence>
<dbReference type="Proteomes" id="UP000249524">
    <property type="component" value="Unassembled WGS sequence"/>
</dbReference>
<organism evidence="1 2">
    <name type="scientific">Phenylobacterium kunshanense</name>
    <dbReference type="NCBI Taxonomy" id="1445034"/>
    <lineage>
        <taxon>Bacteria</taxon>
        <taxon>Pseudomonadati</taxon>
        <taxon>Pseudomonadota</taxon>
        <taxon>Alphaproteobacteria</taxon>
        <taxon>Caulobacterales</taxon>
        <taxon>Caulobacteraceae</taxon>
        <taxon>Phenylobacterium</taxon>
    </lineage>
</organism>
<gene>
    <name evidence="1" type="ORF">DJ019_09955</name>
</gene>
<sequence length="125" mass="12458">MAGARQWASDGLAVGAVGIRATGAGAAAGAGAGGGAGAACGAGATTGRAVAVFCGWAWASRPELRPLKTTKPRMQAPRPPAQRVMGEFDWRTRGADVWPRAKTGLASLEIGVLRVIAATMGPSCA</sequence>
<accession>A0A328BGC2</accession>
<name>A0A328BGC2_9CAUL</name>
<evidence type="ECO:0000313" key="1">
    <source>
        <dbReference type="EMBL" id="RAK66552.1"/>
    </source>
</evidence>
<dbReference type="AlphaFoldDB" id="A0A328BGC2"/>
<proteinExistence type="predicted"/>
<keyword evidence="2" id="KW-1185">Reference proteome</keyword>